<dbReference type="HOGENOM" id="CLU_1022694_0_0_0"/>
<dbReference type="InterPro" id="IPR007402">
    <property type="entry name" value="DUF455"/>
</dbReference>
<evidence type="ECO:0008006" key="3">
    <source>
        <dbReference type="Google" id="ProtNLM"/>
    </source>
</evidence>
<sequence length="264" mass="30110">MEIRAFAERVLLSDSLSEKLIPIETPITDHEPGEPFDVDEPTRPANLQFAPKRTAPAMPKFAGLVDPARRALAHHIMANHELQALEVMAWTLLRFPEADPEFRQGLVTVMADEQRHTRMHAERAAKLGLEFGDLPVNCYIWKKARSFQSVMDYLAGLPLVFEGANLDHSIEFANAFEAAGDKRSAALMRVIHNDEIEHVRFGLEWLRRLKPEHASDWETWNAHLHWPLRPEKAYGDLFQEEARKAAGMTDEFIAMLRQQAADSK</sequence>
<keyword evidence="2" id="KW-1185">Reference proteome</keyword>
<dbReference type="OrthoDB" id="9778629at2"/>
<evidence type="ECO:0000313" key="2">
    <source>
        <dbReference type="Proteomes" id="UP000006860"/>
    </source>
</evidence>
<dbReference type="PANTHER" id="PTHR42782:SF2">
    <property type="entry name" value="3-OXOACYL-[ACYL-CARRIER-PROTEIN] SYNTHASE-LIKE PROTEIN"/>
    <property type="match status" value="1"/>
</dbReference>
<dbReference type="CDD" id="cd00657">
    <property type="entry name" value="Ferritin_like"/>
    <property type="match status" value="1"/>
</dbReference>
<accession>F0SRX8</accession>
<organism evidence="1 2">
    <name type="scientific">Rubinisphaera brasiliensis (strain ATCC 49424 / DSM 5305 / JCM 21570 / IAM 15109 / NBRC 103401 / IFAM 1448)</name>
    <name type="common">Planctomyces brasiliensis</name>
    <dbReference type="NCBI Taxonomy" id="756272"/>
    <lineage>
        <taxon>Bacteria</taxon>
        <taxon>Pseudomonadati</taxon>
        <taxon>Planctomycetota</taxon>
        <taxon>Planctomycetia</taxon>
        <taxon>Planctomycetales</taxon>
        <taxon>Planctomycetaceae</taxon>
        <taxon>Rubinisphaera</taxon>
    </lineage>
</organism>
<dbReference type="KEGG" id="pbs:Plabr_2694"/>
<dbReference type="eggNOG" id="COG2833">
    <property type="taxonomic scope" value="Bacteria"/>
</dbReference>
<dbReference type="SUPFAM" id="SSF47240">
    <property type="entry name" value="Ferritin-like"/>
    <property type="match status" value="1"/>
</dbReference>
<gene>
    <name evidence="1" type="ordered locus">Plabr_2694</name>
</gene>
<name>F0SRX8_RUBBR</name>
<dbReference type="EMBL" id="CP002546">
    <property type="protein sequence ID" value="ADY60294.1"/>
    <property type="molecule type" value="Genomic_DNA"/>
</dbReference>
<dbReference type="RefSeq" id="WP_013629018.1">
    <property type="nucleotide sequence ID" value="NC_015174.1"/>
</dbReference>
<dbReference type="InterPro" id="IPR009078">
    <property type="entry name" value="Ferritin-like_SF"/>
</dbReference>
<dbReference type="Proteomes" id="UP000006860">
    <property type="component" value="Chromosome"/>
</dbReference>
<dbReference type="PANTHER" id="PTHR42782">
    <property type="entry name" value="SI:CH73-314G15.3"/>
    <property type="match status" value="1"/>
</dbReference>
<proteinExistence type="predicted"/>
<dbReference type="AlphaFoldDB" id="F0SRX8"/>
<dbReference type="STRING" id="756272.Plabr_2694"/>
<reference evidence="2" key="1">
    <citation type="submission" date="2011-02" db="EMBL/GenBank/DDBJ databases">
        <title>The complete genome of Planctomyces brasiliensis DSM 5305.</title>
        <authorList>
            <person name="Lucas S."/>
            <person name="Copeland A."/>
            <person name="Lapidus A."/>
            <person name="Bruce D."/>
            <person name="Goodwin L."/>
            <person name="Pitluck S."/>
            <person name="Kyrpides N."/>
            <person name="Mavromatis K."/>
            <person name="Pagani I."/>
            <person name="Ivanova N."/>
            <person name="Ovchinnikova G."/>
            <person name="Lu M."/>
            <person name="Detter J.C."/>
            <person name="Han C."/>
            <person name="Land M."/>
            <person name="Hauser L."/>
            <person name="Markowitz V."/>
            <person name="Cheng J.-F."/>
            <person name="Hugenholtz P."/>
            <person name="Woyke T."/>
            <person name="Wu D."/>
            <person name="Tindall B."/>
            <person name="Pomrenke H.G."/>
            <person name="Brambilla E."/>
            <person name="Klenk H.-P."/>
            <person name="Eisen J.A."/>
        </authorList>
    </citation>
    <scope>NUCLEOTIDE SEQUENCE [LARGE SCALE GENOMIC DNA]</scope>
    <source>
        <strain evidence="2">ATCC 49424 / DSM 5305 / JCM 21570 / NBRC 103401 / IFAM 1448</strain>
    </source>
</reference>
<evidence type="ECO:0000313" key="1">
    <source>
        <dbReference type="EMBL" id="ADY60294.1"/>
    </source>
</evidence>
<dbReference type="Pfam" id="PF04305">
    <property type="entry name" value="DUF455"/>
    <property type="match status" value="1"/>
</dbReference>
<protein>
    <recommendedName>
        <fullName evidence="3">DUF455 domain-containing protein</fullName>
    </recommendedName>
</protein>